<feature type="non-terminal residue" evidence="1">
    <location>
        <position position="101"/>
    </location>
</feature>
<evidence type="ECO:0000313" key="1">
    <source>
        <dbReference type="EMBL" id="CAH2070791.1"/>
    </source>
</evidence>
<evidence type="ECO:0000313" key="2">
    <source>
        <dbReference type="Proteomes" id="UP000837857"/>
    </source>
</evidence>
<dbReference type="Proteomes" id="UP000837857">
    <property type="component" value="Chromosome 6"/>
</dbReference>
<reference evidence="1" key="1">
    <citation type="submission" date="2022-03" db="EMBL/GenBank/DDBJ databases">
        <authorList>
            <person name="Martin H S."/>
        </authorList>
    </citation>
    <scope>NUCLEOTIDE SEQUENCE</scope>
</reference>
<proteinExistence type="predicted"/>
<protein>
    <submittedName>
        <fullName evidence="1">Uncharacterized protein</fullName>
    </submittedName>
</protein>
<gene>
    <name evidence="1" type="ORF">IPOD504_LOCUS14845</name>
</gene>
<dbReference type="EMBL" id="OW152818">
    <property type="protein sequence ID" value="CAH2070791.1"/>
    <property type="molecule type" value="Genomic_DNA"/>
</dbReference>
<sequence>MQPSMVSALAEYLFTLALDTPTLQSDGKTDVARLFHTLDVRMNVEIFGHLYRVGSDVEFLSDWGTRKRKVWIRPGDQGMRSASTRPLNAYEVRSLACDISA</sequence>
<organism evidence="1 2">
    <name type="scientific">Iphiclides podalirius</name>
    <name type="common">scarce swallowtail</name>
    <dbReference type="NCBI Taxonomy" id="110791"/>
    <lineage>
        <taxon>Eukaryota</taxon>
        <taxon>Metazoa</taxon>
        <taxon>Ecdysozoa</taxon>
        <taxon>Arthropoda</taxon>
        <taxon>Hexapoda</taxon>
        <taxon>Insecta</taxon>
        <taxon>Pterygota</taxon>
        <taxon>Neoptera</taxon>
        <taxon>Endopterygota</taxon>
        <taxon>Lepidoptera</taxon>
        <taxon>Glossata</taxon>
        <taxon>Ditrysia</taxon>
        <taxon>Papilionoidea</taxon>
        <taxon>Papilionidae</taxon>
        <taxon>Papilioninae</taxon>
        <taxon>Iphiclides</taxon>
    </lineage>
</organism>
<accession>A0ABN8J5D7</accession>
<name>A0ABN8J5D7_9NEOP</name>
<keyword evidence="2" id="KW-1185">Reference proteome</keyword>